<dbReference type="RefSeq" id="WP_153975128.1">
    <property type="nucleotide sequence ID" value="NZ_CP039268.1"/>
</dbReference>
<feature type="domain" description="Glycosyltransferase 2-like" evidence="2">
    <location>
        <begin position="38"/>
        <end position="160"/>
    </location>
</feature>
<proteinExistence type="predicted"/>
<dbReference type="Proteomes" id="UP000426424">
    <property type="component" value="Chromosome"/>
</dbReference>
<dbReference type="PANTHER" id="PTHR43646">
    <property type="entry name" value="GLYCOSYLTRANSFERASE"/>
    <property type="match status" value="1"/>
</dbReference>
<dbReference type="InterPro" id="IPR001173">
    <property type="entry name" value="Glyco_trans_2-like"/>
</dbReference>
<dbReference type="CDD" id="cd06423">
    <property type="entry name" value="CESA_like"/>
    <property type="match status" value="1"/>
</dbReference>
<dbReference type="Pfam" id="PF00535">
    <property type="entry name" value="Glycos_transf_2"/>
    <property type="match status" value="1"/>
</dbReference>
<name>A0A6I6DZ94_THETI</name>
<keyword evidence="1" id="KW-1133">Transmembrane helix</keyword>
<organism evidence="3 4">
    <name type="scientific">Thermochromatium tepidum ATCC 43061</name>
    <dbReference type="NCBI Taxonomy" id="316276"/>
    <lineage>
        <taxon>Bacteria</taxon>
        <taxon>Pseudomonadati</taxon>
        <taxon>Pseudomonadota</taxon>
        <taxon>Gammaproteobacteria</taxon>
        <taxon>Chromatiales</taxon>
        <taxon>Chromatiaceae</taxon>
        <taxon>Thermochromatium</taxon>
    </lineage>
</organism>
<feature type="transmembrane region" description="Helical" evidence="1">
    <location>
        <begin position="299"/>
        <end position="318"/>
    </location>
</feature>
<evidence type="ECO:0000313" key="3">
    <source>
        <dbReference type="EMBL" id="QGU32934.1"/>
    </source>
</evidence>
<keyword evidence="3" id="KW-0808">Transferase</keyword>
<dbReference type="Gene3D" id="3.90.550.10">
    <property type="entry name" value="Spore Coat Polysaccharide Biosynthesis Protein SpsA, Chain A"/>
    <property type="match status" value="1"/>
</dbReference>
<gene>
    <name evidence="3" type="ORF">E6P07_08030</name>
</gene>
<evidence type="ECO:0000313" key="4">
    <source>
        <dbReference type="Proteomes" id="UP000426424"/>
    </source>
</evidence>
<dbReference type="AlphaFoldDB" id="A0A6I6DZ94"/>
<dbReference type="InterPro" id="IPR029044">
    <property type="entry name" value="Nucleotide-diphossugar_trans"/>
</dbReference>
<dbReference type="KEGG" id="ttp:E6P07_08030"/>
<dbReference type="GO" id="GO:0016740">
    <property type="term" value="F:transferase activity"/>
    <property type="evidence" value="ECO:0007669"/>
    <property type="project" value="UniProtKB-KW"/>
</dbReference>
<keyword evidence="4" id="KW-1185">Reference proteome</keyword>
<feature type="transmembrane region" description="Helical" evidence="1">
    <location>
        <begin position="330"/>
        <end position="351"/>
    </location>
</feature>
<protein>
    <submittedName>
        <fullName evidence="3">Glycosyltransferase</fullName>
    </submittedName>
</protein>
<evidence type="ECO:0000259" key="2">
    <source>
        <dbReference type="Pfam" id="PF00535"/>
    </source>
</evidence>
<evidence type="ECO:0000256" key="1">
    <source>
        <dbReference type="SAM" id="Phobius"/>
    </source>
</evidence>
<dbReference type="PANTHER" id="PTHR43646:SF3">
    <property type="entry name" value="SLR1566 PROTEIN"/>
    <property type="match status" value="1"/>
</dbReference>
<feature type="transmembrane region" description="Helical" evidence="1">
    <location>
        <begin position="268"/>
        <end position="287"/>
    </location>
</feature>
<reference evidence="3 4" key="1">
    <citation type="submission" date="2019-12" db="EMBL/GenBank/DDBJ databases">
        <title>The complete genome of the thermophilic, anoxygenic phototrophic gammaproteobacterium Thermochromatium tepidum.</title>
        <authorList>
            <person name="Sattley W.M."/>
            <person name="Swingley W.D."/>
            <person name="Burchell B.M."/>
            <person name="Gurbani S.A."/>
            <person name="Kujawa C.M."/>
            <person name="Nuccio D.A."/>
            <person name="Schladweiler J."/>
            <person name="Shaffer K.N."/>
            <person name="Stokes L.M."/>
            <person name="Touchman J.W."/>
            <person name="Blankenship R.E."/>
            <person name="Madigan M.T."/>
        </authorList>
    </citation>
    <scope>NUCLEOTIDE SEQUENCE [LARGE SCALE GENOMIC DNA]</scope>
    <source>
        <strain evidence="3 4">ATCC 43061</strain>
    </source>
</reference>
<keyword evidence="1" id="KW-0472">Membrane</keyword>
<dbReference type="SUPFAM" id="SSF53448">
    <property type="entry name" value="Nucleotide-diphospho-sugar transferases"/>
    <property type="match status" value="1"/>
</dbReference>
<accession>A0A6I6DZ94</accession>
<keyword evidence="1" id="KW-0812">Transmembrane</keyword>
<dbReference type="OrthoDB" id="396512at2"/>
<dbReference type="EMBL" id="CP039268">
    <property type="protein sequence ID" value="QGU32934.1"/>
    <property type="molecule type" value="Genomic_DNA"/>
</dbReference>
<sequence>MPIELLWLILPWALAFVFLGRMRPCPPLPEHCDDRPVSVIIPARNEEARLPPLLDSLRIQDHPDFEVILVDDNSSDRTAELGRAAGLRTLTLSEPEPGWIGKPRACWAGALAARGEVLVFLDADTELEPGGLRRIVATQAQYGGLVSIQPYHRMQRVYERLSAGFSLIMMAGIRSFTLLGDRLESRGAFGPCMVCSRADYFRTGGHRLVREEIIDDVVLARAMAQRGVPTRNFIGEGVIAFRMYPGGLRDLADGWTKNFARGAMTTDFVMLLLIAAWIAGGMAAFDAFRHWPQAGWTPWTLAGGIGYGAYVLQIHWLLRRLGNFGWFTALSYPVLLLFFMAIFARSLYLTLVRNSVRWKGRSIPIRAAG</sequence>